<dbReference type="InterPro" id="IPR050901">
    <property type="entry name" value="BP-dep_ABC_trans_perm"/>
</dbReference>
<keyword evidence="5" id="KW-0762">Sugar transport</keyword>
<dbReference type="Gene3D" id="1.10.3720.10">
    <property type="entry name" value="MetI-like"/>
    <property type="match status" value="1"/>
</dbReference>
<evidence type="ECO:0000313" key="11">
    <source>
        <dbReference type="EMBL" id="MFD0705222.1"/>
    </source>
</evidence>
<feature type="transmembrane region" description="Helical" evidence="9">
    <location>
        <begin position="160"/>
        <end position="184"/>
    </location>
</feature>
<feature type="transmembrane region" description="Helical" evidence="9">
    <location>
        <begin position="34"/>
        <end position="55"/>
    </location>
</feature>
<dbReference type="Proteomes" id="UP001597036">
    <property type="component" value="Unassembled WGS sequence"/>
</dbReference>
<dbReference type="InterPro" id="IPR035906">
    <property type="entry name" value="MetI-like_sf"/>
</dbReference>
<feature type="transmembrane region" description="Helical" evidence="9">
    <location>
        <begin position="131"/>
        <end position="154"/>
    </location>
</feature>
<evidence type="ECO:0000256" key="5">
    <source>
        <dbReference type="ARBA" id="ARBA00022597"/>
    </source>
</evidence>
<keyword evidence="8 9" id="KW-0472">Membrane</keyword>
<keyword evidence="7 9" id="KW-1133">Transmembrane helix</keyword>
<evidence type="ECO:0000313" key="12">
    <source>
        <dbReference type="Proteomes" id="UP001597036"/>
    </source>
</evidence>
<evidence type="ECO:0000256" key="4">
    <source>
        <dbReference type="ARBA" id="ARBA00022475"/>
    </source>
</evidence>
<evidence type="ECO:0000256" key="7">
    <source>
        <dbReference type="ARBA" id="ARBA00022989"/>
    </source>
</evidence>
<comment type="caution">
    <text evidence="11">The sequence shown here is derived from an EMBL/GenBank/DDBJ whole genome shotgun (WGS) entry which is preliminary data.</text>
</comment>
<feature type="domain" description="ABC transmembrane type-1" evidence="10">
    <location>
        <begin position="95"/>
        <end position="290"/>
    </location>
</feature>
<feature type="transmembrane region" description="Helical" evidence="9">
    <location>
        <begin position="94"/>
        <end position="119"/>
    </location>
</feature>
<protein>
    <submittedName>
        <fullName evidence="11">Sugar ABC transporter permease</fullName>
    </submittedName>
</protein>
<evidence type="ECO:0000256" key="3">
    <source>
        <dbReference type="ARBA" id="ARBA00022448"/>
    </source>
</evidence>
<dbReference type="PROSITE" id="PS50928">
    <property type="entry name" value="ABC_TM1"/>
    <property type="match status" value="1"/>
</dbReference>
<comment type="subcellular location">
    <subcellularLocation>
        <location evidence="1 9">Cell membrane</location>
        <topology evidence="1 9">Multi-pass membrane protein</topology>
    </subcellularLocation>
</comment>
<evidence type="ECO:0000256" key="8">
    <source>
        <dbReference type="ARBA" id="ARBA00023136"/>
    </source>
</evidence>
<dbReference type="EMBL" id="JBHTHQ010000021">
    <property type="protein sequence ID" value="MFD0705222.1"/>
    <property type="molecule type" value="Genomic_DNA"/>
</dbReference>
<evidence type="ECO:0000256" key="6">
    <source>
        <dbReference type="ARBA" id="ARBA00022692"/>
    </source>
</evidence>
<reference evidence="12" key="1">
    <citation type="journal article" date="2019" name="Int. J. Syst. Evol. Microbiol.">
        <title>The Global Catalogue of Microorganisms (GCM) 10K type strain sequencing project: providing services to taxonomists for standard genome sequencing and annotation.</title>
        <authorList>
            <consortium name="The Broad Institute Genomics Platform"/>
            <consortium name="The Broad Institute Genome Sequencing Center for Infectious Disease"/>
            <person name="Wu L."/>
            <person name="Ma J."/>
        </authorList>
    </citation>
    <scope>NUCLEOTIDE SEQUENCE [LARGE SCALE GENOMIC DNA]</scope>
    <source>
        <strain evidence="12">CCM 8604</strain>
    </source>
</reference>
<feature type="transmembrane region" description="Helical" evidence="9">
    <location>
        <begin position="268"/>
        <end position="289"/>
    </location>
</feature>
<organism evidence="11 12">
    <name type="scientific">Alloscardovia venturai</name>
    <dbReference type="NCBI Taxonomy" id="1769421"/>
    <lineage>
        <taxon>Bacteria</taxon>
        <taxon>Bacillati</taxon>
        <taxon>Actinomycetota</taxon>
        <taxon>Actinomycetes</taxon>
        <taxon>Bifidobacteriales</taxon>
        <taxon>Bifidobacteriaceae</taxon>
        <taxon>Alloscardovia</taxon>
    </lineage>
</organism>
<keyword evidence="6 9" id="KW-0812">Transmembrane</keyword>
<evidence type="ECO:0000256" key="2">
    <source>
        <dbReference type="ARBA" id="ARBA00009047"/>
    </source>
</evidence>
<proteinExistence type="inferred from homology"/>
<dbReference type="SUPFAM" id="SSF161098">
    <property type="entry name" value="MetI-like"/>
    <property type="match status" value="1"/>
</dbReference>
<gene>
    <name evidence="11" type="ORF">ACFQY8_05635</name>
</gene>
<dbReference type="PANTHER" id="PTHR32243">
    <property type="entry name" value="MALTOSE TRANSPORT SYSTEM PERMEASE-RELATED"/>
    <property type="match status" value="1"/>
</dbReference>
<accession>A0ABW2Y4Q2</accession>
<keyword evidence="3 9" id="KW-0813">Transport</keyword>
<dbReference type="Pfam" id="PF00528">
    <property type="entry name" value="BPD_transp_1"/>
    <property type="match status" value="1"/>
</dbReference>
<evidence type="ECO:0000256" key="1">
    <source>
        <dbReference type="ARBA" id="ARBA00004651"/>
    </source>
</evidence>
<keyword evidence="12" id="KW-1185">Reference proteome</keyword>
<dbReference type="RefSeq" id="WP_377938915.1">
    <property type="nucleotide sequence ID" value="NZ_JBHTHQ010000021.1"/>
</dbReference>
<dbReference type="PANTHER" id="PTHR32243:SF50">
    <property type="entry name" value="MALTOSE_MALTODEXTRIN TRANSPORT SYSTEM PERMEASE PROTEIN MALG"/>
    <property type="match status" value="1"/>
</dbReference>
<comment type="similarity">
    <text evidence="2">Belongs to the binding-protein-dependent transport system permease family. MalFG subfamily.</text>
</comment>
<dbReference type="InterPro" id="IPR000515">
    <property type="entry name" value="MetI-like"/>
</dbReference>
<name>A0ABW2Y4Q2_9BIFI</name>
<evidence type="ECO:0000256" key="9">
    <source>
        <dbReference type="RuleBase" id="RU363032"/>
    </source>
</evidence>
<sequence>MSNTKNKETSMESSEKKYSIFRNQKFRRIAGDTLTYIFLTLMAIVWLAPIVWVFLESFNENTAPYQTTFFPTKYTLHNYVQLFTETNVMNFPRMFINTFIIAVFVCLISLFFVLSVAFCMSRLRFKGRKTFMNIALILGMFPSIMSVIAIYFILKAFGMTSGAMVIIALILVYSAGSGAGFYVMKGYMDTIPMSLDEAAYLDGCSKWEVFTKIIIPICKPMIVYQAITGFLTPWLDFVMAKAIARTQDNFTVALGLWQMLTKEYINDWYARFAAGAVCVSIPIAILFIVMQRYYQESMAGSVKG</sequence>
<evidence type="ECO:0000259" key="10">
    <source>
        <dbReference type="PROSITE" id="PS50928"/>
    </source>
</evidence>
<keyword evidence="4" id="KW-1003">Cell membrane</keyword>
<dbReference type="CDD" id="cd06261">
    <property type="entry name" value="TM_PBP2"/>
    <property type="match status" value="1"/>
</dbReference>